<feature type="compositionally biased region" description="Basic and acidic residues" evidence="5">
    <location>
        <begin position="397"/>
        <end position="410"/>
    </location>
</feature>
<evidence type="ECO:0008006" key="8">
    <source>
        <dbReference type="Google" id="ProtNLM"/>
    </source>
</evidence>
<accession>A0A1E4RJ26</accession>
<feature type="region of interest" description="Disordered" evidence="5">
    <location>
        <begin position="1"/>
        <end position="38"/>
    </location>
</feature>
<dbReference type="GeneID" id="30993876"/>
<keyword evidence="3" id="KW-0804">Transcription</keyword>
<feature type="region of interest" description="Disordered" evidence="5">
    <location>
        <begin position="374"/>
        <end position="451"/>
    </location>
</feature>
<feature type="compositionally biased region" description="Low complexity" evidence="5">
    <location>
        <begin position="8"/>
        <end position="37"/>
    </location>
</feature>
<evidence type="ECO:0000313" key="6">
    <source>
        <dbReference type="EMBL" id="ODV67284.1"/>
    </source>
</evidence>
<evidence type="ECO:0000313" key="7">
    <source>
        <dbReference type="Proteomes" id="UP000095085"/>
    </source>
</evidence>
<evidence type="ECO:0000256" key="2">
    <source>
        <dbReference type="ARBA" id="ARBA00023015"/>
    </source>
</evidence>
<dbReference type="GO" id="GO:0005634">
    <property type="term" value="C:nucleus"/>
    <property type="evidence" value="ECO:0007669"/>
    <property type="project" value="UniProtKB-SubCell"/>
</dbReference>
<dbReference type="GO" id="GO:0006357">
    <property type="term" value="P:regulation of transcription by RNA polymerase II"/>
    <property type="evidence" value="ECO:0007669"/>
    <property type="project" value="TreeGrafter"/>
</dbReference>
<feature type="compositionally biased region" description="Polar residues" evidence="5">
    <location>
        <begin position="427"/>
        <end position="449"/>
    </location>
</feature>
<feature type="compositionally biased region" description="Low complexity" evidence="5">
    <location>
        <begin position="377"/>
        <end position="390"/>
    </location>
</feature>
<gene>
    <name evidence="6" type="ORF">HYPBUDRAFT_125161</name>
</gene>
<dbReference type="InterPro" id="IPR024738">
    <property type="entry name" value="Hfi1/Tada1"/>
</dbReference>
<dbReference type="RefSeq" id="XP_020076351.1">
    <property type="nucleotide sequence ID" value="XM_020219326.1"/>
</dbReference>
<keyword evidence="4" id="KW-0539">Nucleus</keyword>
<comment type="subcellular location">
    <subcellularLocation>
        <location evidence="1">Nucleus</location>
    </subcellularLocation>
</comment>
<reference evidence="7" key="1">
    <citation type="submission" date="2016-05" db="EMBL/GenBank/DDBJ databases">
        <title>Comparative genomics of biotechnologically important yeasts.</title>
        <authorList>
            <consortium name="DOE Joint Genome Institute"/>
            <person name="Riley R."/>
            <person name="Haridas S."/>
            <person name="Wolfe K.H."/>
            <person name="Lopes M.R."/>
            <person name="Hittinger C.T."/>
            <person name="Goker M."/>
            <person name="Salamov A."/>
            <person name="Wisecaver J."/>
            <person name="Long T.M."/>
            <person name="Aerts A.L."/>
            <person name="Barry K."/>
            <person name="Choi C."/>
            <person name="Clum A."/>
            <person name="Coughlan A.Y."/>
            <person name="Deshpande S."/>
            <person name="Douglass A.P."/>
            <person name="Hanson S.J."/>
            <person name="Klenk H.-P."/>
            <person name="Labutti K."/>
            <person name="Lapidus A."/>
            <person name="Lindquist E."/>
            <person name="Lipzen A."/>
            <person name="Meier-Kolthoff J.P."/>
            <person name="Ohm R.A."/>
            <person name="Otillar R.P."/>
            <person name="Pangilinan J."/>
            <person name="Peng Y."/>
            <person name="Rokas A."/>
            <person name="Rosa C.A."/>
            <person name="Scheuner C."/>
            <person name="Sibirny A.A."/>
            <person name="Slot J.C."/>
            <person name="Stielow J.B."/>
            <person name="Sun H."/>
            <person name="Kurtzman C.P."/>
            <person name="Blackwell M."/>
            <person name="Grigoriev I.V."/>
            <person name="Jeffries T.W."/>
        </authorList>
    </citation>
    <scope>NUCLEOTIDE SEQUENCE [LARGE SCALE GENOMIC DNA]</scope>
    <source>
        <strain evidence="7">NRRL Y-1933</strain>
    </source>
</reference>
<evidence type="ECO:0000256" key="5">
    <source>
        <dbReference type="SAM" id="MobiDB-lite"/>
    </source>
</evidence>
<dbReference type="Proteomes" id="UP000095085">
    <property type="component" value="Unassembled WGS sequence"/>
</dbReference>
<evidence type="ECO:0000256" key="3">
    <source>
        <dbReference type="ARBA" id="ARBA00023163"/>
    </source>
</evidence>
<dbReference type="AlphaFoldDB" id="A0A1E4RJ26"/>
<evidence type="ECO:0000256" key="1">
    <source>
        <dbReference type="ARBA" id="ARBA00004123"/>
    </source>
</evidence>
<keyword evidence="2" id="KW-0805">Transcription regulation</keyword>
<dbReference type="EMBL" id="KV454541">
    <property type="protein sequence ID" value="ODV67284.1"/>
    <property type="molecule type" value="Genomic_DNA"/>
</dbReference>
<sequence>MSTTITNAQPEASQSSPQQVIQASPSTQQLQQQQSSKSNKRLELEKLIREFQNKLGNDWDKYHESLSLFLIGKLSRNELVKTISPILKNGLIKYHNRLLLLNFANSLKDGPLDFQNEIASFWNKKAIKPKNVRSSQYEKFKQNIMGLPIRERRRIKSITKESGKKGKLSASITLTRHSLLPKIPMIQDKEEQQNQVNNLVQWQQDVVNGINTQICTDNYELPDLDNLSRRVLMIMREYGLTGGLNARVLEVISLGLEAHLANIFESAIDVAKYRSNKFSNNDFISTANSIIDEEKKKFRSPKKRKLNEQPKKKETILNIEDLYNTFEMFPHLIEPCGPKLRLSNVMLQNDDTNNNERLPYNLPPKIEPIIDSVATANPNIPGNSNGPSPNTANGVLKKPDSHNENNEKQPEGINPTVKKEEPAMPSKQPSITGNSASRTPQQSDNSHIGTTDELKWVLHDLISTM</sequence>
<dbReference type="PANTHER" id="PTHR21277">
    <property type="entry name" value="TRANSCRIPTIONAL ADAPTER 1"/>
    <property type="match status" value="1"/>
</dbReference>
<name>A0A1E4RJ26_9ASCO</name>
<proteinExistence type="predicted"/>
<keyword evidence="7" id="KW-1185">Reference proteome</keyword>
<protein>
    <recommendedName>
        <fullName evidence="8">Transcriptional coactivator HFI1/ADA1</fullName>
    </recommendedName>
</protein>
<dbReference type="GO" id="GO:0003713">
    <property type="term" value="F:transcription coactivator activity"/>
    <property type="evidence" value="ECO:0007669"/>
    <property type="project" value="TreeGrafter"/>
</dbReference>
<dbReference type="GO" id="GO:0000124">
    <property type="term" value="C:SAGA complex"/>
    <property type="evidence" value="ECO:0007669"/>
    <property type="project" value="UniProtKB-ARBA"/>
</dbReference>
<dbReference type="CDD" id="cd22933">
    <property type="entry name" value="HFD_HFI1"/>
    <property type="match status" value="1"/>
</dbReference>
<dbReference type="STRING" id="984485.A0A1E4RJ26"/>
<dbReference type="OrthoDB" id="10264870at2759"/>
<evidence type="ECO:0000256" key="4">
    <source>
        <dbReference type="ARBA" id="ARBA00023242"/>
    </source>
</evidence>
<dbReference type="Pfam" id="PF12767">
    <property type="entry name" value="SAGA-Tad1"/>
    <property type="match status" value="1"/>
</dbReference>
<organism evidence="6 7">
    <name type="scientific">Hyphopichia burtonii NRRL Y-1933</name>
    <dbReference type="NCBI Taxonomy" id="984485"/>
    <lineage>
        <taxon>Eukaryota</taxon>
        <taxon>Fungi</taxon>
        <taxon>Dikarya</taxon>
        <taxon>Ascomycota</taxon>
        <taxon>Saccharomycotina</taxon>
        <taxon>Pichiomycetes</taxon>
        <taxon>Debaryomycetaceae</taxon>
        <taxon>Hyphopichia</taxon>
    </lineage>
</organism>
<dbReference type="PANTHER" id="PTHR21277:SF5">
    <property type="entry name" value="TRANSCRIPTIONAL ADAPTER 1"/>
    <property type="match status" value="1"/>
</dbReference>